<comment type="caution">
    <text evidence="2">The sequence shown here is derived from an EMBL/GenBank/DDBJ whole genome shotgun (WGS) entry which is preliminary data.</text>
</comment>
<organism evidence="2">
    <name type="scientific">Triticum aestivum</name>
    <name type="common">Wheat</name>
    <dbReference type="NCBI Taxonomy" id="4565"/>
    <lineage>
        <taxon>Eukaryota</taxon>
        <taxon>Viridiplantae</taxon>
        <taxon>Streptophyta</taxon>
        <taxon>Embryophyta</taxon>
        <taxon>Tracheophyta</taxon>
        <taxon>Spermatophyta</taxon>
        <taxon>Magnoliopsida</taxon>
        <taxon>Liliopsida</taxon>
        <taxon>Poales</taxon>
        <taxon>Poaceae</taxon>
        <taxon>BOP clade</taxon>
        <taxon>Pooideae</taxon>
        <taxon>Triticodae</taxon>
        <taxon>Triticeae</taxon>
        <taxon>Triticinae</taxon>
        <taxon>Triticum</taxon>
    </lineage>
</organism>
<feature type="non-terminal residue" evidence="2">
    <location>
        <position position="122"/>
    </location>
</feature>
<name>A0A9R1IEP7_WHEAT</name>
<dbReference type="Proteomes" id="UP000815260">
    <property type="component" value="Chromosome 6B"/>
</dbReference>
<reference evidence="2" key="1">
    <citation type="journal article" date="2017" name="Gigascience">
        <title>The first near-complete assembly of the hexaploid bread wheat genome, Triticum aestivum.</title>
        <authorList>
            <person name="Zimin A.V."/>
            <person name="Puiu D."/>
            <person name="Hall R."/>
            <person name="Kingan S."/>
            <person name="Clavijo B.J."/>
            <person name="Salzberg S.L."/>
        </authorList>
    </citation>
    <scope>NUCLEOTIDE SEQUENCE</scope>
    <source>
        <tissue evidence="2">Leaf</tissue>
    </source>
</reference>
<feature type="compositionally biased region" description="Basic and acidic residues" evidence="1">
    <location>
        <begin position="1"/>
        <end position="11"/>
    </location>
</feature>
<dbReference type="EMBL" id="CM022227">
    <property type="protein sequence ID" value="KAF7082365.1"/>
    <property type="molecule type" value="Genomic_DNA"/>
</dbReference>
<gene>
    <name evidence="2" type="ORF">CFC21_086240</name>
</gene>
<dbReference type="AlphaFoldDB" id="A0A9R1IEP7"/>
<accession>A0A9R1IEP7</accession>
<feature type="region of interest" description="Disordered" evidence="1">
    <location>
        <begin position="1"/>
        <end position="74"/>
    </location>
</feature>
<evidence type="ECO:0000256" key="1">
    <source>
        <dbReference type="SAM" id="MobiDB-lite"/>
    </source>
</evidence>
<feature type="compositionally biased region" description="Low complexity" evidence="1">
    <location>
        <begin position="46"/>
        <end position="65"/>
    </location>
</feature>
<evidence type="ECO:0000313" key="2">
    <source>
        <dbReference type="EMBL" id="KAF7082365.1"/>
    </source>
</evidence>
<feature type="compositionally biased region" description="Basic residues" evidence="1">
    <location>
        <begin position="12"/>
        <end position="23"/>
    </location>
</feature>
<protein>
    <submittedName>
        <fullName evidence="2">Uncharacterized protein</fullName>
    </submittedName>
</protein>
<proteinExistence type="predicted"/>
<reference evidence="2" key="2">
    <citation type="submission" date="2020-03" db="EMBL/GenBank/DDBJ databases">
        <title>The second near-complete assembly of the hexaploid bread wheat (Triticum aestivum) genome.</title>
        <authorList>
            <person name="Zimin A.V."/>
            <person name="Puiu D."/>
            <person name="Shumante A."/>
            <person name="Alonge M."/>
            <person name="Salzberg S.L."/>
        </authorList>
    </citation>
    <scope>NUCLEOTIDE SEQUENCE</scope>
    <source>
        <tissue evidence="2">Leaf</tissue>
    </source>
</reference>
<sequence length="122" mass="12784">MARGKVAEWIRKRTTPRKSAARCRSKESGAARRRSKEIGASEPILPSEAAPKSWSSSSGAPSGSGNDTSTHSKSRTSAFLLALLRWRPARSGGVPRDVAGGVRGGGGKALLLPHALRLQAAL</sequence>